<dbReference type="EMBL" id="LCDA01000003">
    <property type="protein sequence ID" value="KKS43060.1"/>
    <property type="molecule type" value="Genomic_DNA"/>
</dbReference>
<dbReference type="Pfam" id="PF13196">
    <property type="entry name" value="DUF4012"/>
    <property type="match status" value="1"/>
</dbReference>
<protein>
    <submittedName>
        <fullName evidence="1">Uncharacterized protein</fullName>
    </submittedName>
</protein>
<evidence type="ECO:0000313" key="1">
    <source>
        <dbReference type="EMBL" id="KKS43060.1"/>
    </source>
</evidence>
<reference evidence="1 2" key="1">
    <citation type="journal article" date="2015" name="Nature">
        <title>rRNA introns, odd ribosomes, and small enigmatic genomes across a large radiation of phyla.</title>
        <authorList>
            <person name="Brown C.T."/>
            <person name="Hug L.A."/>
            <person name="Thomas B.C."/>
            <person name="Sharon I."/>
            <person name="Castelle C.J."/>
            <person name="Singh A."/>
            <person name="Wilkins M.J."/>
            <person name="Williams K.H."/>
            <person name="Banfield J.F."/>
        </authorList>
    </citation>
    <scope>NUCLEOTIDE SEQUENCE [LARGE SCALE GENOMIC DNA]</scope>
</reference>
<evidence type="ECO:0000313" key="2">
    <source>
        <dbReference type="Proteomes" id="UP000033854"/>
    </source>
</evidence>
<dbReference type="AlphaFoldDB" id="A0A0G0Z2P5"/>
<sequence>MRRTSPSFFLILSLILSLFIIISLPLTRFIKPYLPFTNYLLGINKPVSYLILLGNDAEMRANGGFAGSYAKLIANYPKFELSFQDIYVPNGQLKGYVTPPAPIQEAFKHGSWELANADWEPDFPTTATTLRWFMEKGGEINPDNLLILNLTTIKKVLDVVGTFTVPEYDAQITPDNLYLFLQGKTEMNFFPGSTQKKDTLTAVGLSFKKEILNLPLNKKVKVSKIMYQDLVNQNIVINSTDENFQNFLEKKNFAGQLVSSSPDTYLLIETNLGANKANAYIQRKTSHIISLQNNLVTHKITVKFHNASVEASPNPPFHYGGDYIAYLRFYLPANAENINIDREIPEIANKETAVFKPASIIQKYGLTEIGFWLTTPAQNQTQVTLSYTLPISGDNYSLTILKQHGLVSSPQTINIDNQTLSTNLENDFKVEN</sequence>
<proteinExistence type="predicted"/>
<dbReference type="Proteomes" id="UP000033854">
    <property type="component" value="Unassembled WGS sequence"/>
</dbReference>
<dbReference type="InterPro" id="IPR025101">
    <property type="entry name" value="DUF4012"/>
</dbReference>
<accession>A0A0G0Z2P5</accession>
<name>A0A0G0Z2P5_9BACT</name>
<dbReference type="PATRIC" id="fig|1618378.3.peg.469"/>
<comment type="caution">
    <text evidence="1">The sequence shown here is derived from an EMBL/GenBank/DDBJ whole genome shotgun (WGS) entry which is preliminary data.</text>
</comment>
<organism evidence="1 2">
    <name type="scientific">Candidatus Collierbacteria bacterium GW2011_GWA2_42_17</name>
    <dbReference type="NCBI Taxonomy" id="1618378"/>
    <lineage>
        <taxon>Bacteria</taxon>
        <taxon>Candidatus Collieribacteriota</taxon>
    </lineage>
</organism>
<gene>
    <name evidence="1" type="ORF">UV06_C0003G0061</name>
</gene>